<dbReference type="VEuPathDB" id="CryptoDB:GNI_108900"/>
<feature type="region of interest" description="Disordered" evidence="1">
    <location>
        <begin position="205"/>
        <end position="228"/>
    </location>
</feature>
<feature type="compositionally biased region" description="Basic and acidic residues" evidence="1">
    <location>
        <begin position="418"/>
        <end position="427"/>
    </location>
</feature>
<dbReference type="RefSeq" id="XP_011131446.1">
    <property type="nucleotide sequence ID" value="XM_011133144.1"/>
</dbReference>
<sequence>MKGRPMPFYMSEKHSGLPLALTEEGDPIEGFVWFHGQLHPVGFCAAKHPPALDSALDWVHPLGDPDSVVPGILVADAVPHYLLADGEFYPIACGDNGRPLEGFLRHPEHADVLVPVGLQVEDAAGEPVPGLVALAGGEETTGVPAHPSAGWSTHYLAEDRAPTTPADEDRLSDHPTDHPTDHPWDHPLSPVVQQPIVHRLDQQPSDEAFPTFSGEPAPFQGEAFGGEAPPYSAEISAAQTALLRSDGYGSAGRSIDALRAEILPSPLPSGQSMTILSRSAAQDQDPNLHDQDPNPPLPSSPQHPALPRTHEPQPVTTHQSADQHADAYQPDDAYQSLDIQPGTNASGTPLLAHGTVPHGAIAHGYFGRAYCPDGSSPDGSSPDGSSPDGSSPDGSSPDGSSPDGSSPDGSSPDGSSPDGREFVLLRD</sequence>
<dbReference type="GeneID" id="22913866"/>
<evidence type="ECO:0000313" key="3">
    <source>
        <dbReference type="Proteomes" id="UP000019763"/>
    </source>
</evidence>
<feature type="compositionally biased region" description="Basic and acidic residues" evidence="1">
    <location>
        <begin position="161"/>
        <end position="185"/>
    </location>
</feature>
<organism evidence="2 3">
    <name type="scientific">Gregarina niphandrodes</name>
    <name type="common">Septate eugregarine</name>
    <dbReference type="NCBI Taxonomy" id="110365"/>
    <lineage>
        <taxon>Eukaryota</taxon>
        <taxon>Sar</taxon>
        <taxon>Alveolata</taxon>
        <taxon>Apicomplexa</taxon>
        <taxon>Conoidasida</taxon>
        <taxon>Gregarinasina</taxon>
        <taxon>Eugregarinorida</taxon>
        <taxon>Gregarinidae</taxon>
        <taxon>Gregarina</taxon>
    </lineage>
</organism>
<evidence type="ECO:0000313" key="2">
    <source>
        <dbReference type="EMBL" id="EZG55757.1"/>
    </source>
</evidence>
<dbReference type="EMBL" id="AFNH02000812">
    <property type="protein sequence ID" value="EZG55757.1"/>
    <property type="molecule type" value="Genomic_DNA"/>
</dbReference>
<reference evidence="2" key="1">
    <citation type="submission" date="2013-12" db="EMBL/GenBank/DDBJ databases">
        <authorList>
            <person name="Omoto C.K."/>
            <person name="Sibley D."/>
            <person name="Venepally P."/>
            <person name="Hadjithomas M."/>
            <person name="Karamycheva S."/>
            <person name="Brunk B."/>
            <person name="Roos D."/>
            <person name="Caler E."/>
            <person name="Lorenzi H."/>
        </authorList>
    </citation>
    <scope>NUCLEOTIDE SEQUENCE</scope>
</reference>
<evidence type="ECO:0000256" key="1">
    <source>
        <dbReference type="SAM" id="MobiDB-lite"/>
    </source>
</evidence>
<keyword evidence="3" id="KW-1185">Reference proteome</keyword>
<protein>
    <submittedName>
        <fullName evidence="2">Uncharacterized protein</fullName>
    </submittedName>
</protein>
<feature type="region of interest" description="Disordered" evidence="1">
    <location>
        <begin position="279"/>
        <end position="351"/>
    </location>
</feature>
<name>A0A023B3Q0_GRENI</name>
<comment type="caution">
    <text evidence="2">The sequence shown here is derived from an EMBL/GenBank/DDBJ whole genome shotgun (WGS) entry which is preliminary data.</text>
</comment>
<feature type="region of interest" description="Disordered" evidence="1">
    <location>
        <begin position="161"/>
        <end position="186"/>
    </location>
</feature>
<feature type="region of interest" description="Disordered" evidence="1">
    <location>
        <begin position="371"/>
        <end position="427"/>
    </location>
</feature>
<feature type="compositionally biased region" description="Polar residues" evidence="1">
    <location>
        <begin position="337"/>
        <end position="347"/>
    </location>
</feature>
<proteinExistence type="predicted"/>
<accession>A0A023B3Q0</accession>
<dbReference type="Proteomes" id="UP000019763">
    <property type="component" value="Unassembled WGS sequence"/>
</dbReference>
<feature type="compositionally biased region" description="Low complexity" evidence="1">
    <location>
        <begin position="372"/>
        <end position="417"/>
    </location>
</feature>
<gene>
    <name evidence="2" type="ORF">GNI_108900</name>
</gene>
<dbReference type="AlphaFoldDB" id="A0A023B3Q0"/>